<reference evidence="1 2" key="1">
    <citation type="journal article" date="2008" name="J. Biotechnol.">
        <title>The genome of Xanthomonas campestris pv. campestris B100 and its use for the reconstruction of metabolic pathways involved in xanthan biosynthesis.</title>
        <authorList>
            <person name="Vorholter F.J."/>
            <person name="Schneiker S."/>
            <person name="Goesmann A."/>
            <person name="Krause L."/>
            <person name="Bekel T."/>
            <person name="Kaiser O."/>
            <person name="Linke B."/>
            <person name="Patschkowski T."/>
            <person name="Ruckert C."/>
            <person name="Schmid J."/>
            <person name="Sidhu V.K."/>
            <person name="Sieber V."/>
            <person name="Tauch A."/>
            <person name="Watt S.A."/>
            <person name="Weisshaar B."/>
            <person name="Becker A."/>
            <person name="Niehaus K."/>
            <person name="Puhler A."/>
        </authorList>
    </citation>
    <scope>NUCLEOTIDE SEQUENCE [LARGE SCALE GENOMIC DNA]</scope>
    <source>
        <strain evidence="1 2">B100</strain>
    </source>
</reference>
<evidence type="ECO:0000313" key="1">
    <source>
        <dbReference type="EMBL" id="CAP50605.1"/>
    </source>
</evidence>
<name>B0RQ70_XANCB</name>
<dbReference type="KEGG" id="xca:xcc-b100_1255"/>
<dbReference type="Proteomes" id="UP000001188">
    <property type="component" value="Chromosome"/>
</dbReference>
<sequence length="88" mass="9782">MHTCRHGLEWLTTLGEQSSVYAGCALRTAAYEWYVPVYKALGVSMLRRLNQDLGEPPRNGALLAKPRHGKIAFKKTDSPPRVTCIVNA</sequence>
<gene>
    <name evidence="1" type="ORF">XCCB100_1255</name>
</gene>
<evidence type="ECO:0000313" key="2">
    <source>
        <dbReference type="Proteomes" id="UP000001188"/>
    </source>
</evidence>
<proteinExistence type="predicted"/>
<dbReference type="HOGENOM" id="CLU_2468250_0_0_6"/>
<protein>
    <submittedName>
        <fullName evidence="1">Uncharacterized protein</fullName>
    </submittedName>
</protein>
<organism evidence="1 2">
    <name type="scientific">Xanthomonas campestris pv. campestris (strain B100)</name>
    <dbReference type="NCBI Taxonomy" id="509169"/>
    <lineage>
        <taxon>Bacteria</taxon>
        <taxon>Pseudomonadati</taxon>
        <taxon>Pseudomonadota</taxon>
        <taxon>Gammaproteobacteria</taxon>
        <taxon>Lysobacterales</taxon>
        <taxon>Lysobacteraceae</taxon>
        <taxon>Xanthomonas</taxon>
    </lineage>
</organism>
<dbReference type="AlphaFoldDB" id="B0RQ70"/>
<accession>B0RQ70</accession>
<dbReference type="EMBL" id="AM920689">
    <property type="protein sequence ID" value="CAP50605.1"/>
    <property type="molecule type" value="Genomic_DNA"/>
</dbReference>